<feature type="domain" description="GS catalytic" evidence="5">
    <location>
        <begin position="545"/>
        <end position="881"/>
    </location>
</feature>
<dbReference type="Pfam" id="PF00120">
    <property type="entry name" value="Gln-synt_C"/>
    <property type="match status" value="1"/>
</dbReference>
<accession>A0AA40KD11</accession>
<dbReference type="InterPro" id="IPR006680">
    <property type="entry name" value="Amidohydro-rel"/>
</dbReference>
<proteinExistence type="inferred from homology"/>
<evidence type="ECO:0000259" key="5">
    <source>
        <dbReference type="PROSITE" id="PS51987"/>
    </source>
</evidence>
<dbReference type="EMBL" id="JAUKUD010000001">
    <property type="protein sequence ID" value="KAK0754694.1"/>
    <property type="molecule type" value="Genomic_DNA"/>
</dbReference>
<organism evidence="6 7">
    <name type="scientific">Schizothecium vesticola</name>
    <dbReference type="NCBI Taxonomy" id="314040"/>
    <lineage>
        <taxon>Eukaryota</taxon>
        <taxon>Fungi</taxon>
        <taxon>Dikarya</taxon>
        <taxon>Ascomycota</taxon>
        <taxon>Pezizomycotina</taxon>
        <taxon>Sordariomycetes</taxon>
        <taxon>Sordariomycetidae</taxon>
        <taxon>Sordariales</taxon>
        <taxon>Schizotheciaceae</taxon>
        <taxon>Schizothecium</taxon>
    </lineage>
</organism>
<evidence type="ECO:0000256" key="1">
    <source>
        <dbReference type="ARBA" id="ARBA00021364"/>
    </source>
</evidence>
<dbReference type="PANTHER" id="PTHR43785">
    <property type="entry name" value="GAMMA-GLUTAMYLPUTRESCINE SYNTHETASE"/>
    <property type="match status" value="1"/>
</dbReference>
<dbReference type="SMART" id="SM01230">
    <property type="entry name" value="Gln-synt_C"/>
    <property type="match status" value="1"/>
</dbReference>
<reference evidence="6" key="1">
    <citation type="submission" date="2023-06" db="EMBL/GenBank/DDBJ databases">
        <title>Genome-scale phylogeny and comparative genomics of the fungal order Sordariales.</title>
        <authorList>
            <consortium name="Lawrence Berkeley National Laboratory"/>
            <person name="Hensen N."/>
            <person name="Bonometti L."/>
            <person name="Westerberg I."/>
            <person name="Brannstrom I.O."/>
            <person name="Guillou S."/>
            <person name="Cros-Aarteil S."/>
            <person name="Calhoun S."/>
            <person name="Haridas S."/>
            <person name="Kuo A."/>
            <person name="Mondo S."/>
            <person name="Pangilinan J."/>
            <person name="Riley R."/>
            <person name="LaButti K."/>
            <person name="Andreopoulos B."/>
            <person name="Lipzen A."/>
            <person name="Chen C."/>
            <person name="Yanf M."/>
            <person name="Daum C."/>
            <person name="Ng V."/>
            <person name="Clum A."/>
            <person name="Steindorff A."/>
            <person name="Ohm R."/>
            <person name="Martin F."/>
            <person name="Silar P."/>
            <person name="Natvig D."/>
            <person name="Lalanne C."/>
            <person name="Gautier V."/>
            <person name="Ament-velasquez S.L."/>
            <person name="Kruys A."/>
            <person name="Hutchinson M.I."/>
            <person name="Powell A.J."/>
            <person name="Barry K."/>
            <person name="Miller A.N."/>
            <person name="Grigoriev I.V."/>
            <person name="Debuchy R."/>
            <person name="Gladieux P."/>
            <person name="Thoren M.H."/>
            <person name="Johannesson H."/>
        </authorList>
    </citation>
    <scope>NUCLEOTIDE SEQUENCE</scope>
    <source>
        <strain evidence="6">SMH3187-1</strain>
    </source>
</reference>
<dbReference type="Pfam" id="PF04909">
    <property type="entry name" value="Amidohydro_2"/>
    <property type="match status" value="1"/>
</dbReference>
<evidence type="ECO:0000256" key="4">
    <source>
        <dbReference type="RuleBase" id="RU000384"/>
    </source>
</evidence>
<dbReference type="AlphaFoldDB" id="A0AA40KD11"/>
<dbReference type="FunFam" id="3.30.590.10:FF:000013">
    <property type="entry name" value="Related to fluG protein"/>
    <property type="match status" value="1"/>
</dbReference>
<dbReference type="GO" id="GO:0004356">
    <property type="term" value="F:glutamine synthetase activity"/>
    <property type="evidence" value="ECO:0007669"/>
    <property type="project" value="InterPro"/>
</dbReference>
<name>A0AA40KD11_9PEZI</name>
<protein>
    <recommendedName>
        <fullName evidence="1">Glutamine synthetase</fullName>
    </recommendedName>
</protein>
<dbReference type="GO" id="GO:0016787">
    <property type="term" value="F:hydrolase activity"/>
    <property type="evidence" value="ECO:0007669"/>
    <property type="project" value="InterPro"/>
</dbReference>
<sequence>MTSWVGARSAVTPGQIDAVARAIRNTPVVDNHAHPLLKAEFLGTKPLLSITSEASGDAIEAASFSLPHLRAVRQLATVLKCSFRWESVVAAIEQRRIDAFDDWTAQCLSGIETVLVDDGLDNPDNAWDYTGFDDFTRSKCKRIVRVEKLAADIIKSIAKTYDASTQTRTDVLDDAYDEWLGEFEKGIRTALEDPDVVAFKSVICYRTGLDLEAADEDAARKAFGEILANFSLMDFERLQEVSLNDLVVHRTASLIRDSDGHKKPIQFHTGLGDNDITLSKSSPAHLQSFIRAYPSVPIVLLHASYPFMREAGYLASVYENVHVDIGEVFPQVSQDGQERVLRQILELCPWTKILWSTDGHWFPETYLLAIIQMREVFETVLCEYVRKGHIGPKAAIDLVRDVLFRNANKLYRLGLEFTELEEDPVIDLGPFLTDVDLFQNFLRDQETPDFIRITWNDFVAQPRMRMVPFRKFMTLLSDGKSTDIGIVKAVFGLIQNDLLVPGVTSTGEYRLHPDFSSLKKGPLDGHVSMYAEFREKSGARVALCPRSLLQRAVEFGTENHLNFLLGFEIEFLLIERLDRTGSFHSGNDTARYGSLATDGHAWSVSRYYADPKISKLLRDIVTALEDMGIYVEQLHAESAVGQFELILPPYPPIEAVDTLLHTRDVINSIATAAGFKVTLHPKPFPHGCGTAAHTHMSIASAAGARPDVYESFYAGILKHMRAILAFTYANPASFDRAVDGAWAGGRWVCWGTQNRETALRKVEDSHWELKTMDGLANPYFAMAAVLFAGIGGVLAREPLKWRDCEIDPAKLTDNDRKEMNITERLPASLEEALTALQADEELVGYLGEELVERYVAVKEFEMSFLAKMGDEERRQWLMERY</sequence>
<dbReference type="InterPro" id="IPR032466">
    <property type="entry name" value="Metal_Hydrolase"/>
</dbReference>
<dbReference type="Proteomes" id="UP001172155">
    <property type="component" value="Unassembled WGS sequence"/>
</dbReference>
<evidence type="ECO:0000256" key="3">
    <source>
        <dbReference type="PROSITE-ProRule" id="PRU01331"/>
    </source>
</evidence>
<dbReference type="SUPFAM" id="SSF55931">
    <property type="entry name" value="Glutamine synthetase/guanido kinase"/>
    <property type="match status" value="1"/>
</dbReference>
<dbReference type="Gene3D" id="3.10.20.70">
    <property type="entry name" value="Glutamine synthetase, N-terminal domain"/>
    <property type="match status" value="1"/>
</dbReference>
<dbReference type="InterPro" id="IPR014746">
    <property type="entry name" value="Gln_synth/guanido_kin_cat_dom"/>
</dbReference>
<evidence type="ECO:0000313" key="7">
    <source>
        <dbReference type="Proteomes" id="UP001172155"/>
    </source>
</evidence>
<gene>
    <name evidence="6" type="ORF">B0T18DRAFT_313849</name>
</gene>
<comment type="caution">
    <text evidence="6">The sequence shown here is derived from an EMBL/GenBank/DDBJ whole genome shotgun (WGS) entry which is preliminary data.</text>
</comment>
<dbReference type="InterPro" id="IPR036651">
    <property type="entry name" value="Gln_synt_N_sf"/>
</dbReference>
<dbReference type="Gene3D" id="3.30.590.10">
    <property type="entry name" value="Glutamine synthetase/guanido kinase, catalytic domain"/>
    <property type="match status" value="1"/>
</dbReference>
<dbReference type="InterPro" id="IPR008146">
    <property type="entry name" value="Gln_synth_cat_dom"/>
</dbReference>
<dbReference type="Gene3D" id="3.20.20.140">
    <property type="entry name" value="Metal-dependent hydrolases"/>
    <property type="match status" value="1"/>
</dbReference>
<dbReference type="PANTHER" id="PTHR43785:SF2">
    <property type="entry name" value="TYPE-1 GLUTAMINE SYNTHETASE 1"/>
    <property type="match status" value="1"/>
</dbReference>
<keyword evidence="2" id="KW-0436">Ligase</keyword>
<dbReference type="GO" id="GO:0006542">
    <property type="term" value="P:glutamine biosynthetic process"/>
    <property type="evidence" value="ECO:0007669"/>
    <property type="project" value="InterPro"/>
</dbReference>
<dbReference type="PROSITE" id="PS51987">
    <property type="entry name" value="GS_CATALYTIC"/>
    <property type="match status" value="1"/>
</dbReference>
<comment type="similarity">
    <text evidence="3 4">Belongs to the glutamine synthetase family.</text>
</comment>
<dbReference type="SUPFAM" id="SSF51556">
    <property type="entry name" value="Metallo-dependent hydrolases"/>
    <property type="match status" value="1"/>
</dbReference>
<evidence type="ECO:0000256" key="2">
    <source>
        <dbReference type="ARBA" id="ARBA00022598"/>
    </source>
</evidence>
<keyword evidence="7" id="KW-1185">Reference proteome</keyword>
<evidence type="ECO:0000313" key="6">
    <source>
        <dbReference type="EMBL" id="KAK0754694.1"/>
    </source>
</evidence>